<dbReference type="AlphaFoldDB" id="A0A9Q0FTN5"/>
<organism evidence="2 3">
    <name type="scientific">Turnera subulata</name>
    <dbReference type="NCBI Taxonomy" id="218843"/>
    <lineage>
        <taxon>Eukaryota</taxon>
        <taxon>Viridiplantae</taxon>
        <taxon>Streptophyta</taxon>
        <taxon>Embryophyta</taxon>
        <taxon>Tracheophyta</taxon>
        <taxon>Spermatophyta</taxon>
        <taxon>Magnoliopsida</taxon>
        <taxon>eudicotyledons</taxon>
        <taxon>Gunneridae</taxon>
        <taxon>Pentapetalae</taxon>
        <taxon>rosids</taxon>
        <taxon>fabids</taxon>
        <taxon>Malpighiales</taxon>
        <taxon>Passifloraceae</taxon>
        <taxon>Turnera</taxon>
    </lineage>
</organism>
<evidence type="ECO:0000256" key="1">
    <source>
        <dbReference type="SAM" id="MobiDB-lite"/>
    </source>
</evidence>
<dbReference type="Proteomes" id="UP001141552">
    <property type="component" value="Unassembled WGS sequence"/>
</dbReference>
<comment type="caution">
    <text evidence="2">The sequence shown here is derived from an EMBL/GenBank/DDBJ whole genome shotgun (WGS) entry which is preliminary data.</text>
</comment>
<feature type="region of interest" description="Disordered" evidence="1">
    <location>
        <begin position="47"/>
        <end position="84"/>
    </location>
</feature>
<keyword evidence="3" id="KW-1185">Reference proteome</keyword>
<accession>A0A9Q0FTN5</accession>
<dbReference type="EMBL" id="JAKUCV010003857">
    <property type="protein sequence ID" value="KAJ4837357.1"/>
    <property type="molecule type" value="Genomic_DNA"/>
</dbReference>
<protein>
    <submittedName>
        <fullName evidence="2">Uncharacterized protein</fullName>
    </submittedName>
</protein>
<evidence type="ECO:0000313" key="2">
    <source>
        <dbReference type="EMBL" id="KAJ4837357.1"/>
    </source>
</evidence>
<evidence type="ECO:0000313" key="3">
    <source>
        <dbReference type="Proteomes" id="UP001141552"/>
    </source>
</evidence>
<sequence length="84" mass="9352">MAKIDFSRKNRHSSSSSSHAATSIWIPKEIGMEQPEDEVVIMQVEEEGGGVKGKGKGKAKGKVPSPYVRRARINNHRGEYKEQD</sequence>
<name>A0A9Q0FTN5_9ROSI</name>
<feature type="region of interest" description="Disordered" evidence="1">
    <location>
        <begin position="1"/>
        <end position="26"/>
    </location>
</feature>
<reference evidence="2" key="1">
    <citation type="submission" date="2022-02" db="EMBL/GenBank/DDBJ databases">
        <authorList>
            <person name="Henning P.M."/>
            <person name="McCubbin A.G."/>
            <person name="Shore J.S."/>
        </authorList>
    </citation>
    <scope>NUCLEOTIDE SEQUENCE</scope>
    <source>
        <strain evidence="2">F60SS</strain>
        <tissue evidence="2">Leaves</tissue>
    </source>
</reference>
<proteinExistence type="predicted"/>
<reference evidence="2" key="2">
    <citation type="journal article" date="2023" name="Plants (Basel)">
        <title>Annotation of the Turnera subulata (Passifloraceae) Draft Genome Reveals the S-Locus Evolved after the Divergence of Turneroideae from Passifloroideae in a Stepwise Manner.</title>
        <authorList>
            <person name="Henning P.M."/>
            <person name="Roalson E.H."/>
            <person name="Mir W."/>
            <person name="McCubbin A.G."/>
            <person name="Shore J.S."/>
        </authorList>
    </citation>
    <scope>NUCLEOTIDE SEQUENCE</scope>
    <source>
        <strain evidence="2">F60SS</strain>
    </source>
</reference>
<gene>
    <name evidence="2" type="ORF">Tsubulata_008342</name>
</gene>